<dbReference type="Pfam" id="PF11721">
    <property type="entry name" value="Malectin"/>
    <property type="match status" value="1"/>
</dbReference>
<dbReference type="NCBIfam" id="TIGR04183">
    <property type="entry name" value="Por_Secre_tail"/>
    <property type="match status" value="1"/>
</dbReference>
<protein>
    <submittedName>
        <fullName evidence="4">Malectin domain-containing carbohydrate-binding protein</fullName>
    </submittedName>
</protein>
<dbReference type="EMBL" id="JBHTLP010000018">
    <property type="protein sequence ID" value="MFD1143680.1"/>
    <property type="molecule type" value="Genomic_DNA"/>
</dbReference>
<name>A0ABW3QI44_9BACT</name>
<accession>A0ABW3QI44</accession>
<dbReference type="InterPro" id="IPR008979">
    <property type="entry name" value="Galactose-bd-like_sf"/>
</dbReference>
<dbReference type="PANTHER" id="PTHR24412:SF489">
    <property type="entry name" value="RING FINGER DOMAIN AND KELCH REPEAT-CONTAINING PROTEIN DDB_G0271372"/>
    <property type="match status" value="1"/>
</dbReference>
<evidence type="ECO:0000259" key="3">
    <source>
        <dbReference type="Pfam" id="PF11721"/>
    </source>
</evidence>
<keyword evidence="1" id="KW-0880">Kelch repeat</keyword>
<comment type="caution">
    <text evidence="4">The sequence shown here is derived from an EMBL/GenBank/DDBJ whole genome shotgun (WGS) entry which is preliminary data.</text>
</comment>
<dbReference type="SMART" id="SM00612">
    <property type="entry name" value="Kelch"/>
    <property type="match status" value="4"/>
</dbReference>
<dbReference type="InterPro" id="IPR015919">
    <property type="entry name" value="Cadherin-like_sf"/>
</dbReference>
<dbReference type="InterPro" id="IPR013783">
    <property type="entry name" value="Ig-like_fold"/>
</dbReference>
<dbReference type="SUPFAM" id="SSF49785">
    <property type="entry name" value="Galactose-binding domain-like"/>
    <property type="match status" value="1"/>
</dbReference>
<dbReference type="PANTHER" id="PTHR24412">
    <property type="entry name" value="KELCH PROTEIN"/>
    <property type="match status" value="1"/>
</dbReference>
<evidence type="ECO:0000256" key="2">
    <source>
        <dbReference type="ARBA" id="ARBA00022737"/>
    </source>
</evidence>
<evidence type="ECO:0000313" key="4">
    <source>
        <dbReference type="EMBL" id="MFD1143680.1"/>
    </source>
</evidence>
<dbReference type="SUPFAM" id="SSF117281">
    <property type="entry name" value="Kelch motif"/>
    <property type="match status" value="1"/>
</dbReference>
<keyword evidence="5" id="KW-1185">Reference proteome</keyword>
<organism evidence="4 5">
    <name type="scientific">Larkinella insperata</name>
    <dbReference type="NCBI Taxonomy" id="332158"/>
    <lineage>
        <taxon>Bacteria</taxon>
        <taxon>Pseudomonadati</taxon>
        <taxon>Bacteroidota</taxon>
        <taxon>Cytophagia</taxon>
        <taxon>Cytophagales</taxon>
        <taxon>Spirosomataceae</taxon>
        <taxon>Larkinella</taxon>
    </lineage>
</organism>
<reference evidence="5" key="1">
    <citation type="journal article" date="2019" name="Int. J. Syst. Evol. Microbiol.">
        <title>The Global Catalogue of Microorganisms (GCM) 10K type strain sequencing project: providing services to taxonomists for standard genome sequencing and annotation.</title>
        <authorList>
            <consortium name="The Broad Institute Genomics Platform"/>
            <consortium name="The Broad Institute Genome Sequencing Center for Infectious Disease"/>
            <person name="Wu L."/>
            <person name="Ma J."/>
        </authorList>
    </citation>
    <scope>NUCLEOTIDE SEQUENCE [LARGE SCALE GENOMIC DNA]</scope>
    <source>
        <strain evidence="5">CCUG 55608</strain>
    </source>
</reference>
<feature type="domain" description="Malectin" evidence="3">
    <location>
        <begin position="465"/>
        <end position="617"/>
    </location>
</feature>
<keyword evidence="2" id="KW-0677">Repeat</keyword>
<evidence type="ECO:0000313" key="5">
    <source>
        <dbReference type="Proteomes" id="UP001597116"/>
    </source>
</evidence>
<dbReference type="InterPro" id="IPR026444">
    <property type="entry name" value="Secre_tail"/>
</dbReference>
<dbReference type="RefSeq" id="WP_379884612.1">
    <property type="nucleotide sequence ID" value="NZ_JBHTLP010000018.1"/>
</dbReference>
<dbReference type="InterPro" id="IPR015915">
    <property type="entry name" value="Kelch-typ_b-propeller"/>
</dbReference>
<sequence>MLYSYINQCPVWISRMTLVMVVSILTGRPLQALKPLARLTTVALEDPVYSTWTARTPGQNKRVEGQSVAYNGKIYVFAGLTPKLQINNSNEVYDPVTNTWSYIAPMPLDPQGKPYAVTHNGIALVDNTVWLAGGRVGNNPGPVTDKVWIYNLTTNTWTEGPKLPAPRGGGGMVRLGRKLYFFGGFGAAICNDDRGDQFVYDLDNPAAGWQSGLAPLPNPRNHFGTVTVCGKIYAFGGQLGHDCGGGQDQKMVHEYDPATNTWTQKKDMPYVTSHMEPGSFALDGKIMVTGGERNGQNILQYDPATDTWKVYDQLPTALIASSAKVIGNYYIVSHGGTPGSQQSQEATWIKSITRTKSNVLNFWPGQLTASAPAGGTVTVQALLGTYTDATPYTINTASLPGWLTVNTTAGTTDEAGAPVRLTLKATGLAAGTYTHTLSATAPGYSPATIQIAFTVEGGSNLPAVLARINAGGPAVTTNGVAWSASQYFSGGKSYTNSKVTAIAGTDDDVLYLTEYSATTNLGSFTFAMPVPAPGTYTVRLHFAEIYWNATGGKAAGPGQRVFSVNLEGGSPELVNFDILGEVGSMTATVKTFSIPVTDGTLNIDFSATANQPKISAIEVLAPTTTNTPPVLASIGSKTVQEGSVLTVPVSATDADGDAVTITALNLPAFGSLSGNVLSFAPGSQAAGSYSITVRATDSRQGVDEETFTLLVNEEPSTTQAVATFTLINADNEQPIKVLTTGEVLNLATLPTKNLNIQATTNPVGVGSVRMVLSGRQSRTQTETGAPYALFGDNNGNYNAWIPPVGSYQLTGTPYTGASASGTAGTPLTISFQVINQAPSAKIGAFGQETDGESVVVSPNPFYGSFKLTVSAPAPGPQPVVLYDAWGRKVYEARTTQKEQLLEPGSSLAPGLYLLEVGEGPKLQRRKLLKLP</sequence>
<dbReference type="Pfam" id="PF01344">
    <property type="entry name" value="Kelch_1"/>
    <property type="match status" value="1"/>
</dbReference>
<evidence type="ECO:0000256" key="1">
    <source>
        <dbReference type="ARBA" id="ARBA00022441"/>
    </source>
</evidence>
<dbReference type="Pfam" id="PF24681">
    <property type="entry name" value="Kelch_KLHDC2_KLHL20_DRC7"/>
    <property type="match status" value="1"/>
</dbReference>
<dbReference type="Gene3D" id="2.60.120.430">
    <property type="entry name" value="Galactose-binding lectin"/>
    <property type="match status" value="1"/>
</dbReference>
<dbReference type="Proteomes" id="UP001597116">
    <property type="component" value="Unassembled WGS sequence"/>
</dbReference>
<dbReference type="InterPro" id="IPR006652">
    <property type="entry name" value="Kelch_1"/>
</dbReference>
<dbReference type="Pfam" id="PF17963">
    <property type="entry name" value="Big_9"/>
    <property type="match status" value="1"/>
</dbReference>
<gene>
    <name evidence="4" type="ORF">ACFQ4C_21305</name>
</gene>
<dbReference type="InterPro" id="IPR021720">
    <property type="entry name" value="Malectin_dom"/>
</dbReference>
<dbReference type="Gene3D" id="2.120.10.80">
    <property type="entry name" value="Kelch-type beta propeller"/>
    <property type="match status" value="2"/>
</dbReference>
<proteinExistence type="predicted"/>
<dbReference type="SUPFAM" id="SSF49313">
    <property type="entry name" value="Cadherin-like"/>
    <property type="match status" value="1"/>
</dbReference>
<dbReference type="Gene3D" id="2.60.40.10">
    <property type="entry name" value="Immunoglobulins"/>
    <property type="match status" value="1"/>
</dbReference>